<dbReference type="HOGENOM" id="CLU_787133_0_0_11"/>
<organism evidence="3">
    <name type="scientific">Mycolicibacterium gilvum (strain PYR-GCK)</name>
    <name type="common">Mycobacterium gilvum (strain PYR-GCK)</name>
    <dbReference type="NCBI Taxonomy" id="350054"/>
    <lineage>
        <taxon>Bacteria</taxon>
        <taxon>Bacillati</taxon>
        <taxon>Actinomycetota</taxon>
        <taxon>Actinomycetes</taxon>
        <taxon>Mycobacteriales</taxon>
        <taxon>Mycobacteriaceae</taxon>
        <taxon>Mycolicibacterium</taxon>
    </lineage>
</organism>
<dbReference type="GO" id="GO:0006310">
    <property type="term" value="P:DNA recombination"/>
    <property type="evidence" value="ECO:0007669"/>
    <property type="project" value="UniProtKB-KW"/>
</dbReference>
<feature type="compositionally biased region" description="Basic residues" evidence="2">
    <location>
        <begin position="273"/>
        <end position="288"/>
    </location>
</feature>
<feature type="compositionally biased region" description="Basic residues" evidence="2">
    <location>
        <begin position="215"/>
        <end position="229"/>
    </location>
</feature>
<evidence type="ECO:0000256" key="2">
    <source>
        <dbReference type="SAM" id="MobiDB-lite"/>
    </source>
</evidence>
<keyword evidence="3" id="KW-0614">Plasmid</keyword>
<feature type="region of interest" description="Disordered" evidence="2">
    <location>
        <begin position="189"/>
        <end position="352"/>
    </location>
</feature>
<sequence>MSIERRRSHIGTLNGLFTAIRQHHWHSGLAATVTFYNEDYPHRAELLPRALAEQVMTQLEHPANLDRFDNRTYRLITIVLMRSGLRVTDALRLRADCITTDAEGAPYLRYFNHKMRRDALVPIDAELVDQINEHRRRTLDRWPGGPLADAAWAKQRLAQATQALPTGYCGGLPLLAGHRTCALTTAFTSSPPPANATNSPAQKPWPPCTSSTHPPAHHFQHRRRRRRRLPFLALRSDRRQRRDPAPARPQPAPADPNDSVPATVQRPIPAPAPRHRATPQPRTHRRKPAATPPTRCRSRPEPNRDTPPPTTSQSDNDRPMLNRQRTHPHDRHRHRPQHETPAQTTAPAPDSR</sequence>
<dbReference type="GO" id="GO:0015074">
    <property type="term" value="P:DNA integration"/>
    <property type="evidence" value="ECO:0007669"/>
    <property type="project" value="InterPro"/>
</dbReference>
<dbReference type="GO" id="GO:0003677">
    <property type="term" value="F:DNA binding"/>
    <property type="evidence" value="ECO:0007669"/>
    <property type="project" value="InterPro"/>
</dbReference>
<proteinExistence type="predicted"/>
<evidence type="ECO:0008006" key="4">
    <source>
        <dbReference type="Google" id="ProtNLM"/>
    </source>
</evidence>
<dbReference type="Gene3D" id="1.10.443.10">
    <property type="entry name" value="Intergrase catalytic core"/>
    <property type="match status" value="1"/>
</dbReference>
<dbReference type="KEGG" id="mgi:Mflv_5435"/>
<geneLocation type="plasmid" evidence="3">
    <name>pMFLV01</name>
</geneLocation>
<keyword evidence="1" id="KW-0233">DNA recombination</keyword>
<dbReference type="InterPro" id="IPR011010">
    <property type="entry name" value="DNA_brk_join_enz"/>
</dbReference>
<dbReference type="AlphaFoldDB" id="A4TG47"/>
<gene>
    <name evidence="3" type="ordered locus">Mflv_5435</name>
</gene>
<evidence type="ECO:0000313" key="3">
    <source>
        <dbReference type="EMBL" id="ABP47896.1"/>
    </source>
</evidence>
<protein>
    <recommendedName>
        <fullName evidence="4">Phage integrase family protein</fullName>
    </recommendedName>
</protein>
<feature type="compositionally biased region" description="Basic and acidic residues" evidence="2">
    <location>
        <begin position="235"/>
        <end position="245"/>
    </location>
</feature>
<name>A4TG47_MYCGI</name>
<dbReference type="InterPro" id="IPR013762">
    <property type="entry name" value="Integrase-like_cat_sf"/>
</dbReference>
<dbReference type="SUPFAM" id="SSF56349">
    <property type="entry name" value="DNA breaking-rejoining enzymes"/>
    <property type="match status" value="1"/>
</dbReference>
<dbReference type="EMBL" id="CP000657">
    <property type="protein sequence ID" value="ABP47896.1"/>
    <property type="molecule type" value="Genomic_DNA"/>
</dbReference>
<evidence type="ECO:0000256" key="1">
    <source>
        <dbReference type="ARBA" id="ARBA00023172"/>
    </source>
</evidence>
<reference evidence="3" key="1">
    <citation type="submission" date="2007-04" db="EMBL/GenBank/DDBJ databases">
        <title>Complete sequence of plasmid1 pMFLV01 of Mycobacterium gilvum PYR-GCK.</title>
        <authorList>
            <consortium name="US DOE Joint Genome Institute"/>
            <person name="Copeland A."/>
            <person name="Lucas S."/>
            <person name="Lapidus A."/>
            <person name="Barry K."/>
            <person name="Detter J.C."/>
            <person name="Glavina del Rio T."/>
            <person name="Hammon N."/>
            <person name="Israni S."/>
            <person name="Dalin E."/>
            <person name="Tice H."/>
            <person name="Pitluck S."/>
            <person name="Chain P."/>
            <person name="Malfatti S."/>
            <person name="Shin M."/>
            <person name="Vergez L."/>
            <person name="Schmutz J."/>
            <person name="Larimer F."/>
            <person name="Land M."/>
            <person name="Hauser L."/>
            <person name="Kyrpides N."/>
            <person name="Mikhailova N."/>
            <person name="Miller C."/>
            <person name="Richardson P."/>
        </authorList>
    </citation>
    <scope>NUCLEOTIDE SEQUENCE</scope>
    <source>
        <strain evidence="3">PYR-GCK</strain>
        <plasmid evidence="3">pMFLV01</plasmid>
    </source>
</reference>
<feature type="compositionally biased region" description="Basic residues" evidence="2">
    <location>
        <begin position="324"/>
        <end position="336"/>
    </location>
</feature>
<accession>A4TG47</accession>